<dbReference type="EMBL" id="JBEHCU010005626">
    <property type="protein sequence ID" value="KAL1399194.1"/>
    <property type="molecule type" value="Genomic_DNA"/>
</dbReference>
<keyword evidence="2" id="KW-1185">Reference proteome</keyword>
<reference evidence="1 2" key="1">
    <citation type="submission" date="2024-05" db="EMBL/GenBank/DDBJ databases">
        <title>Culex pipiens pipiens assembly and annotation.</title>
        <authorList>
            <person name="Alout H."/>
            <person name="Durand T."/>
        </authorList>
    </citation>
    <scope>NUCLEOTIDE SEQUENCE [LARGE SCALE GENOMIC DNA]</scope>
    <source>
        <strain evidence="1">HA-2024</strain>
        <tissue evidence="1">Whole body</tissue>
    </source>
</reference>
<name>A0ABD1DLC8_CULPP</name>
<sequence length="151" mass="16637">MFLGQVHNIGVLAAPVDTSGPLAIVIPLARIGPFTQTVNIRSDAVQLVHWCWLTNLPVRARRNYVRSSSLWVDGVVFNSFRGDPPSAECLPAGSTRRKEKKRRNPDDVLRDVQTVVDVDLLEVADKVPEGDLVKLALSLDVLEGVIMVRVC</sequence>
<comment type="caution">
    <text evidence="1">The sequence shown here is derived from an EMBL/GenBank/DDBJ whole genome shotgun (WGS) entry which is preliminary data.</text>
</comment>
<gene>
    <name evidence="1" type="ORF">pipiens_002249</name>
</gene>
<evidence type="ECO:0000313" key="2">
    <source>
        <dbReference type="Proteomes" id="UP001562425"/>
    </source>
</evidence>
<evidence type="ECO:0000313" key="1">
    <source>
        <dbReference type="EMBL" id="KAL1399194.1"/>
    </source>
</evidence>
<protein>
    <submittedName>
        <fullName evidence="1">Uncharacterized protein</fullName>
    </submittedName>
</protein>
<proteinExistence type="predicted"/>
<dbReference type="Proteomes" id="UP001562425">
    <property type="component" value="Unassembled WGS sequence"/>
</dbReference>
<accession>A0ABD1DLC8</accession>
<organism evidence="1 2">
    <name type="scientific">Culex pipiens pipiens</name>
    <name type="common">Northern house mosquito</name>
    <dbReference type="NCBI Taxonomy" id="38569"/>
    <lineage>
        <taxon>Eukaryota</taxon>
        <taxon>Metazoa</taxon>
        <taxon>Ecdysozoa</taxon>
        <taxon>Arthropoda</taxon>
        <taxon>Hexapoda</taxon>
        <taxon>Insecta</taxon>
        <taxon>Pterygota</taxon>
        <taxon>Neoptera</taxon>
        <taxon>Endopterygota</taxon>
        <taxon>Diptera</taxon>
        <taxon>Nematocera</taxon>
        <taxon>Culicoidea</taxon>
        <taxon>Culicidae</taxon>
        <taxon>Culicinae</taxon>
        <taxon>Culicini</taxon>
        <taxon>Culex</taxon>
        <taxon>Culex</taxon>
    </lineage>
</organism>
<dbReference type="AlphaFoldDB" id="A0ABD1DLC8"/>